<name>A0A9P3G2Y1_9APHY</name>
<feature type="region of interest" description="Disordered" evidence="7">
    <location>
        <begin position="242"/>
        <end position="265"/>
    </location>
</feature>
<dbReference type="Gene3D" id="1.20.1280.290">
    <property type="match status" value="2"/>
</dbReference>
<gene>
    <name evidence="9" type="ORF">PsYK624_032200</name>
</gene>
<evidence type="ECO:0000256" key="2">
    <source>
        <dbReference type="ARBA" id="ARBA00022692"/>
    </source>
</evidence>
<evidence type="ECO:0000256" key="8">
    <source>
        <dbReference type="SAM" id="Phobius"/>
    </source>
</evidence>
<dbReference type="FunFam" id="1.20.1280.290:FF:000009">
    <property type="entry name" value="PQ loop repeat family protein"/>
    <property type="match status" value="1"/>
</dbReference>
<evidence type="ECO:0000256" key="6">
    <source>
        <dbReference type="ARBA" id="ARBA00050768"/>
    </source>
</evidence>
<evidence type="ECO:0000256" key="7">
    <source>
        <dbReference type="SAM" id="MobiDB-lite"/>
    </source>
</evidence>
<keyword evidence="3 8" id="KW-1133">Transmembrane helix</keyword>
<dbReference type="EMBL" id="BPQB01000005">
    <property type="protein sequence ID" value="GJE87137.1"/>
    <property type="molecule type" value="Genomic_DNA"/>
</dbReference>
<dbReference type="GO" id="GO:0034488">
    <property type="term" value="P:basic amino acid transmembrane export from vacuole"/>
    <property type="evidence" value="ECO:0007669"/>
    <property type="project" value="TreeGrafter"/>
</dbReference>
<organism evidence="9 10">
    <name type="scientific">Phanerochaete sordida</name>
    <dbReference type="NCBI Taxonomy" id="48140"/>
    <lineage>
        <taxon>Eukaryota</taxon>
        <taxon>Fungi</taxon>
        <taxon>Dikarya</taxon>
        <taxon>Basidiomycota</taxon>
        <taxon>Agaricomycotina</taxon>
        <taxon>Agaricomycetes</taxon>
        <taxon>Polyporales</taxon>
        <taxon>Phanerochaetaceae</taxon>
        <taxon>Phanerochaete</taxon>
    </lineage>
</organism>
<feature type="transmembrane region" description="Helical" evidence="8">
    <location>
        <begin position="406"/>
        <end position="429"/>
    </location>
</feature>
<keyword evidence="4 8" id="KW-0472">Membrane</keyword>
<feature type="region of interest" description="Disordered" evidence="7">
    <location>
        <begin position="182"/>
        <end position="212"/>
    </location>
</feature>
<feature type="transmembrane region" description="Helical" evidence="8">
    <location>
        <begin position="268"/>
        <end position="286"/>
    </location>
</feature>
<dbReference type="FunFam" id="1.20.1280.290:FF:000028">
    <property type="entry name" value="Vacuolar membrane protein, putative"/>
    <property type="match status" value="1"/>
</dbReference>
<comment type="catalytic activity">
    <reaction evidence="6">
        <text>L-histidine(out) + L-arginine(in) = L-histidine(in) + L-arginine(out)</text>
        <dbReference type="Rhea" id="RHEA:71063"/>
        <dbReference type="ChEBI" id="CHEBI:32682"/>
        <dbReference type="ChEBI" id="CHEBI:57595"/>
    </reaction>
</comment>
<evidence type="ECO:0000256" key="4">
    <source>
        <dbReference type="ARBA" id="ARBA00023136"/>
    </source>
</evidence>
<dbReference type="PANTHER" id="PTHR16201">
    <property type="entry name" value="SEVEN TRANSMEMBRANE PROTEIN 1-RELATED"/>
    <property type="match status" value="1"/>
</dbReference>
<comment type="caution">
    <text evidence="9">The sequence shown here is derived from an EMBL/GenBank/DDBJ whole genome shotgun (WGS) entry which is preliminary data.</text>
</comment>
<dbReference type="PANTHER" id="PTHR16201:SF34">
    <property type="entry name" value="LYSOSOMAL AMINO ACID TRANSPORTER 1"/>
    <property type="match status" value="1"/>
</dbReference>
<evidence type="ECO:0000313" key="10">
    <source>
        <dbReference type="Proteomes" id="UP000703269"/>
    </source>
</evidence>
<dbReference type="GO" id="GO:0015174">
    <property type="term" value="F:basic amino acid transmembrane transporter activity"/>
    <property type="evidence" value="ECO:0007669"/>
    <property type="project" value="TreeGrafter"/>
</dbReference>
<dbReference type="Proteomes" id="UP000703269">
    <property type="component" value="Unassembled WGS sequence"/>
</dbReference>
<dbReference type="GO" id="GO:0000329">
    <property type="term" value="C:fungal-type vacuole membrane"/>
    <property type="evidence" value="ECO:0007669"/>
    <property type="project" value="TreeGrafter"/>
</dbReference>
<dbReference type="OrthoDB" id="8048523at2759"/>
<reference evidence="9 10" key="1">
    <citation type="submission" date="2021-08" db="EMBL/GenBank/DDBJ databases">
        <title>Draft Genome Sequence of Phanerochaete sordida strain YK-624.</title>
        <authorList>
            <person name="Mori T."/>
            <person name="Dohra H."/>
            <person name="Suzuki T."/>
            <person name="Kawagishi H."/>
            <person name="Hirai H."/>
        </authorList>
    </citation>
    <scope>NUCLEOTIDE SEQUENCE [LARGE SCALE GENOMIC DNA]</scope>
    <source>
        <strain evidence="9 10">YK-624</strain>
    </source>
</reference>
<dbReference type="InterPro" id="IPR006603">
    <property type="entry name" value="PQ-loop_rpt"/>
</dbReference>
<sequence length="519" mass="56418">MALLSSLSDLLGYASIGCWLGAQFPQVLENHRRRSVDGLAWPFLLNWLLGDMSNLVGCILTHQLPFQTYLAIYFCFVDCTLVGQYLYYRHTAKPRPALTTRSRAASAATIGRGEHAPTHYRALSHVAANVAAAAALAAQQEEQARWRPAHSVESRHTVLSAGTGETDDEVDEAALARLADSFHSDGGRSTRKKVSWSRERGGSIGRGAHPPALSPIARPVSAIFPGAPEEDALDRGRPATREVQLDETQHEWAVESSRRRSSRASRKGAGMVFLGAWALFGVGTLVGSRRGLATENAIRIGRVLTNIPTPVPIQSVANRAYSGSANTLDGTLAEETPAPPLDTPISFDNLQFEQPISSTRADDPDDNHDAPSTDYVIGRISAWICTTLYLTSRLPQIWKNYARKSVDGLSISLFVFAFLGNLLYVSSILSSPNLALPEPEAAAFLKESVPYLLGSGGTLMFDITIVIQSFLYKPKSARGRRMSRSMAEEEEGLLATGADDPVTPSRRRMPNSSTTERGE</sequence>
<accession>A0A9P3G2Y1</accession>
<feature type="transmembrane region" description="Helical" evidence="8">
    <location>
        <begin position="449"/>
        <end position="472"/>
    </location>
</feature>
<evidence type="ECO:0000256" key="5">
    <source>
        <dbReference type="ARBA" id="ARBA00038039"/>
    </source>
</evidence>
<feature type="compositionally biased region" description="Basic and acidic residues" evidence="7">
    <location>
        <begin position="242"/>
        <end position="258"/>
    </location>
</feature>
<feature type="region of interest" description="Disordered" evidence="7">
    <location>
        <begin position="480"/>
        <end position="519"/>
    </location>
</feature>
<evidence type="ECO:0000256" key="3">
    <source>
        <dbReference type="ARBA" id="ARBA00022989"/>
    </source>
</evidence>
<proteinExistence type="inferred from homology"/>
<protein>
    <submittedName>
        <fullName evidence="9">PQ-loop repeat-containing protein</fullName>
    </submittedName>
</protein>
<evidence type="ECO:0000256" key="1">
    <source>
        <dbReference type="ARBA" id="ARBA00004141"/>
    </source>
</evidence>
<keyword evidence="2 8" id="KW-0812">Transmembrane</keyword>
<comment type="subcellular location">
    <subcellularLocation>
        <location evidence="1">Membrane</location>
        <topology evidence="1">Multi-pass membrane protein</topology>
    </subcellularLocation>
</comment>
<comment type="similarity">
    <text evidence="5">Belongs to the laat-1 family.</text>
</comment>
<dbReference type="Pfam" id="PF04193">
    <property type="entry name" value="PQ-loop"/>
    <property type="match status" value="2"/>
</dbReference>
<dbReference type="SMART" id="SM00679">
    <property type="entry name" value="CTNS"/>
    <property type="match status" value="2"/>
</dbReference>
<dbReference type="AlphaFoldDB" id="A0A9P3G2Y1"/>
<evidence type="ECO:0000313" key="9">
    <source>
        <dbReference type="EMBL" id="GJE87137.1"/>
    </source>
</evidence>
<feature type="compositionally biased region" description="Polar residues" evidence="7">
    <location>
        <begin position="510"/>
        <end position="519"/>
    </location>
</feature>
<keyword evidence="10" id="KW-1185">Reference proteome</keyword>
<dbReference type="InterPro" id="IPR051415">
    <property type="entry name" value="LAAT-1"/>
</dbReference>